<dbReference type="Gene3D" id="3.40.50.720">
    <property type="entry name" value="NAD(P)-binding Rossmann-like Domain"/>
    <property type="match status" value="1"/>
</dbReference>
<dbReference type="EMBL" id="JBFOLK010000009">
    <property type="protein sequence ID" value="KAL2485571.1"/>
    <property type="molecule type" value="Genomic_DNA"/>
</dbReference>
<evidence type="ECO:0000256" key="1">
    <source>
        <dbReference type="ARBA" id="ARBA00006484"/>
    </source>
</evidence>
<dbReference type="FunFam" id="3.40.50.720:FF:000084">
    <property type="entry name" value="Short-chain dehydrogenase reductase"/>
    <property type="match status" value="1"/>
</dbReference>
<dbReference type="NCBIfam" id="NF005559">
    <property type="entry name" value="PRK07231.1"/>
    <property type="match status" value="1"/>
</dbReference>
<comment type="caution">
    <text evidence="4">The sequence shown here is derived from an EMBL/GenBank/DDBJ whole genome shotgun (WGS) entry which is preliminary data.</text>
</comment>
<organism evidence="4 5">
    <name type="scientific">Abeliophyllum distichum</name>
    <dbReference type="NCBI Taxonomy" id="126358"/>
    <lineage>
        <taxon>Eukaryota</taxon>
        <taxon>Viridiplantae</taxon>
        <taxon>Streptophyta</taxon>
        <taxon>Embryophyta</taxon>
        <taxon>Tracheophyta</taxon>
        <taxon>Spermatophyta</taxon>
        <taxon>Magnoliopsida</taxon>
        <taxon>eudicotyledons</taxon>
        <taxon>Gunneridae</taxon>
        <taxon>Pentapetalae</taxon>
        <taxon>asterids</taxon>
        <taxon>lamiids</taxon>
        <taxon>Lamiales</taxon>
        <taxon>Oleaceae</taxon>
        <taxon>Forsythieae</taxon>
        <taxon>Abeliophyllum</taxon>
    </lineage>
</organism>
<protein>
    <submittedName>
        <fullName evidence="4">Short-chain dehydrogenase reductase 2a</fullName>
    </submittedName>
</protein>
<keyword evidence="3" id="KW-0175">Coiled coil</keyword>
<dbReference type="PANTHER" id="PTHR43180">
    <property type="entry name" value="3-OXOACYL-(ACYL-CARRIER-PROTEIN) REDUCTASE (AFU_ORTHOLOGUE AFUA_6G11210)"/>
    <property type="match status" value="1"/>
</dbReference>
<dbReference type="Pfam" id="PF13561">
    <property type="entry name" value="adh_short_C2"/>
    <property type="match status" value="1"/>
</dbReference>
<dbReference type="InterPro" id="IPR045309">
    <property type="entry name" value="ABA2-like"/>
</dbReference>
<comment type="similarity">
    <text evidence="1">Belongs to the short-chain dehydrogenases/reductases (SDR) family.</text>
</comment>
<dbReference type="AlphaFoldDB" id="A0ABD1RAY0"/>
<name>A0ABD1RAY0_9LAMI</name>
<dbReference type="CDD" id="cd05326">
    <property type="entry name" value="secoisolariciresinol-DH_like_SDR_c"/>
    <property type="match status" value="1"/>
</dbReference>
<reference evidence="5" key="1">
    <citation type="submission" date="2024-07" db="EMBL/GenBank/DDBJ databases">
        <title>Two chromosome-level genome assemblies of Korean endemic species Abeliophyllum distichum and Forsythia ovata (Oleaceae).</title>
        <authorList>
            <person name="Jang H."/>
        </authorList>
    </citation>
    <scope>NUCLEOTIDE SEQUENCE [LARGE SCALE GENOMIC DNA]</scope>
</reference>
<dbReference type="GO" id="GO:0016616">
    <property type="term" value="F:oxidoreductase activity, acting on the CH-OH group of donors, NAD or NADP as acceptor"/>
    <property type="evidence" value="ECO:0007669"/>
    <property type="project" value="UniProtKB-ARBA"/>
</dbReference>
<dbReference type="InterPro" id="IPR020904">
    <property type="entry name" value="Sc_DH/Rdtase_CS"/>
</dbReference>
<keyword evidence="5" id="KW-1185">Reference proteome</keyword>
<dbReference type="Proteomes" id="UP001604336">
    <property type="component" value="Unassembled WGS sequence"/>
</dbReference>
<evidence type="ECO:0000256" key="3">
    <source>
        <dbReference type="SAM" id="Coils"/>
    </source>
</evidence>
<evidence type="ECO:0000313" key="5">
    <source>
        <dbReference type="Proteomes" id="UP001604336"/>
    </source>
</evidence>
<dbReference type="InterPro" id="IPR002347">
    <property type="entry name" value="SDR_fam"/>
</dbReference>
<sequence>MGSTSILSTVAKRLEGKVALITGGAGGLGSATANLFCQHGAKVLIADIKDDQGHKICNHISPSNASFIHCDVTNESDVENAVNTAVSMYGKLDIMFNNAGIMDPKKPDILNNDRADFDNILRVNVTGAFLGTKHATRVMKPVGQGSIINTASVCSVIGGVATHAYTCSKHALLGLTRNTAVELGQHGIRVNCVSPYAFPSYQSRNLLGLKENEWLQGDMYSNLKAEDVAQCVVYLASDESKFVNGHNLIVDGGFTVLRSVFEPDIVIMSRGMLLIVLMLIMIITSQIEWRQQLGIDSDASSRESLKQPQFSKREEVVKEKIILTQEKNIQRLNELVRSLKEQLQLCQCNNETINGTVSSLTENIIELEQQQILED</sequence>
<dbReference type="SUPFAM" id="SSF51735">
    <property type="entry name" value="NAD(P)-binding Rossmann-fold domains"/>
    <property type="match status" value="1"/>
</dbReference>
<dbReference type="PROSITE" id="PS00061">
    <property type="entry name" value="ADH_SHORT"/>
    <property type="match status" value="1"/>
</dbReference>
<dbReference type="PANTHER" id="PTHR43180:SF30">
    <property type="entry name" value="MOMILACTONE A SYNTHASE"/>
    <property type="match status" value="1"/>
</dbReference>
<dbReference type="PRINTS" id="PR00081">
    <property type="entry name" value="GDHRDH"/>
</dbReference>
<feature type="coiled-coil region" evidence="3">
    <location>
        <begin position="322"/>
        <end position="370"/>
    </location>
</feature>
<evidence type="ECO:0000313" key="4">
    <source>
        <dbReference type="EMBL" id="KAL2485571.1"/>
    </source>
</evidence>
<gene>
    <name evidence="4" type="ORF">Adt_30327</name>
</gene>
<proteinExistence type="inferred from homology"/>
<accession>A0ABD1RAY0</accession>
<dbReference type="InterPro" id="IPR036291">
    <property type="entry name" value="NAD(P)-bd_dom_sf"/>
</dbReference>
<evidence type="ECO:0000256" key="2">
    <source>
        <dbReference type="ARBA" id="ARBA00023002"/>
    </source>
</evidence>
<dbReference type="PRINTS" id="PR00080">
    <property type="entry name" value="SDRFAMILY"/>
</dbReference>
<keyword evidence="2" id="KW-0560">Oxidoreductase</keyword>